<dbReference type="InterPro" id="IPR050313">
    <property type="entry name" value="Carb_Metab_HTH_regulators"/>
</dbReference>
<reference evidence="9" key="1">
    <citation type="submission" date="2020-12" db="EMBL/GenBank/DDBJ databases">
        <title>Leucobacter sp. CAS1, isolated from Chromium sludge.</title>
        <authorList>
            <person name="Xu Z."/>
        </authorList>
    </citation>
    <scope>NUCLEOTIDE SEQUENCE</scope>
    <source>
        <strain evidence="9">CSA1</strain>
    </source>
</reference>
<dbReference type="RefSeq" id="WP_200114590.1">
    <property type="nucleotide sequence ID" value="NZ_JAEHOH010000006.1"/>
</dbReference>
<dbReference type="SMART" id="SM00420">
    <property type="entry name" value="HTH_DEOR"/>
    <property type="match status" value="1"/>
</dbReference>
<dbReference type="InterPro" id="IPR014036">
    <property type="entry name" value="DeoR-like_C"/>
</dbReference>
<dbReference type="InterPro" id="IPR018356">
    <property type="entry name" value="Tscrpt_reg_HTH_DeoR_CS"/>
</dbReference>
<gene>
    <name evidence="9" type="ORF">JD276_05350</name>
</gene>
<evidence type="ECO:0000256" key="3">
    <source>
        <dbReference type="ARBA" id="ARBA00023015"/>
    </source>
</evidence>
<feature type="region of interest" description="Disordered" evidence="7">
    <location>
        <begin position="1"/>
        <end position="22"/>
    </location>
</feature>
<keyword evidence="10" id="KW-1185">Reference proteome</keyword>
<dbReference type="PROSITE" id="PS00894">
    <property type="entry name" value="HTH_DEOR_1"/>
    <property type="match status" value="1"/>
</dbReference>
<keyword evidence="2" id="KW-0678">Repressor</keyword>
<dbReference type="SUPFAM" id="SSF46785">
    <property type="entry name" value="Winged helix' DNA-binding domain"/>
    <property type="match status" value="1"/>
</dbReference>
<keyword evidence="4" id="KW-0238">DNA-binding</keyword>
<protein>
    <recommendedName>
        <fullName evidence="1">Lactose phosphotransferase system repressor</fullName>
    </recommendedName>
</protein>
<dbReference type="SMART" id="SM01134">
    <property type="entry name" value="DeoRC"/>
    <property type="match status" value="1"/>
</dbReference>
<keyword evidence="5" id="KW-0804">Transcription</keyword>
<dbReference type="PANTHER" id="PTHR30363">
    <property type="entry name" value="HTH-TYPE TRANSCRIPTIONAL REGULATOR SRLR-RELATED"/>
    <property type="match status" value="1"/>
</dbReference>
<dbReference type="InterPro" id="IPR036390">
    <property type="entry name" value="WH_DNA-bd_sf"/>
</dbReference>
<dbReference type="PROSITE" id="PS51000">
    <property type="entry name" value="HTH_DEOR_2"/>
    <property type="match status" value="1"/>
</dbReference>
<evidence type="ECO:0000256" key="7">
    <source>
        <dbReference type="SAM" id="MobiDB-lite"/>
    </source>
</evidence>
<feature type="domain" description="HTH deoR-type" evidence="8">
    <location>
        <begin position="19"/>
        <end position="74"/>
    </location>
</feature>
<proteinExistence type="predicted"/>
<dbReference type="PANTHER" id="PTHR30363:SF4">
    <property type="entry name" value="GLYCEROL-3-PHOSPHATE REGULON REPRESSOR"/>
    <property type="match status" value="1"/>
</dbReference>
<sequence length="268" mass="28693">MAGTDDTAVPAAPSRSEGPKQRRSLVTELLGAHGRVEVSDLAARLGVAEETIRRDLRLMEAEGQLARTRGGAVSVQLATSLTQEGGRADAADLPLIDRVLSLLPSEGSVYLDGGTVAEQIAEKLPEDAELDLIVPGLDVAMVASMHPSVAVLSLGGQIDPETGMQTGEWARRTLLRTQPDLAVIVAGELGHGLELVARPETAAIRRLALRRAKRSLLVLRDSDEVGRRGFVVYATLPEFETVVVEEEAFRERRGILEPMENVVVVGAE</sequence>
<organism evidence="9 10">
    <name type="scientific">Leucobacter chromiisoli</name>
    <dbReference type="NCBI Taxonomy" id="2796471"/>
    <lineage>
        <taxon>Bacteria</taxon>
        <taxon>Bacillati</taxon>
        <taxon>Actinomycetota</taxon>
        <taxon>Actinomycetes</taxon>
        <taxon>Micrococcales</taxon>
        <taxon>Microbacteriaceae</taxon>
        <taxon>Leucobacter</taxon>
    </lineage>
</organism>
<comment type="caution">
    <text evidence="9">The sequence shown here is derived from an EMBL/GenBank/DDBJ whole genome shotgun (WGS) entry which is preliminary data.</text>
</comment>
<dbReference type="GO" id="GO:0003677">
    <property type="term" value="F:DNA binding"/>
    <property type="evidence" value="ECO:0007669"/>
    <property type="project" value="UniProtKB-KW"/>
</dbReference>
<dbReference type="Pfam" id="PF00455">
    <property type="entry name" value="DeoRC"/>
    <property type="match status" value="1"/>
</dbReference>
<dbReference type="AlphaFoldDB" id="A0A934UTJ1"/>
<name>A0A934UTJ1_9MICO</name>
<evidence type="ECO:0000256" key="2">
    <source>
        <dbReference type="ARBA" id="ARBA00022491"/>
    </source>
</evidence>
<evidence type="ECO:0000259" key="8">
    <source>
        <dbReference type="PROSITE" id="PS51000"/>
    </source>
</evidence>
<evidence type="ECO:0000313" key="10">
    <source>
        <dbReference type="Proteomes" id="UP000608530"/>
    </source>
</evidence>
<evidence type="ECO:0000256" key="1">
    <source>
        <dbReference type="ARBA" id="ARBA00021390"/>
    </source>
</evidence>
<evidence type="ECO:0000256" key="4">
    <source>
        <dbReference type="ARBA" id="ARBA00023125"/>
    </source>
</evidence>
<comment type="function">
    <text evidence="6">Repressor of the lactose catabolism operon. Galactose-6-phosphate is the inducer.</text>
</comment>
<dbReference type="InterPro" id="IPR001034">
    <property type="entry name" value="DeoR_HTH"/>
</dbReference>
<evidence type="ECO:0000313" key="9">
    <source>
        <dbReference type="EMBL" id="MBK0418459.1"/>
    </source>
</evidence>
<dbReference type="Pfam" id="PF08220">
    <property type="entry name" value="HTH_DeoR"/>
    <property type="match status" value="1"/>
</dbReference>
<evidence type="ECO:0000256" key="5">
    <source>
        <dbReference type="ARBA" id="ARBA00023163"/>
    </source>
</evidence>
<dbReference type="EMBL" id="JAEHOH010000006">
    <property type="protein sequence ID" value="MBK0418459.1"/>
    <property type="molecule type" value="Genomic_DNA"/>
</dbReference>
<dbReference type="GO" id="GO:0003700">
    <property type="term" value="F:DNA-binding transcription factor activity"/>
    <property type="evidence" value="ECO:0007669"/>
    <property type="project" value="InterPro"/>
</dbReference>
<keyword evidence="3" id="KW-0805">Transcription regulation</keyword>
<dbReference type="Gene3D" id="1.10.10.10">
    <property type="entry name" value="Winged helix-like DNA-binding domain superfamily/Winged helix DNA-binding domain"/>
    <property type="match status" value="1"/>
</dbReference>
<dbReference type="InterPro" id="IPR036388">
    <property type="entry name" value="WH-like_DNA-bd_sf"/>
</dbReference>
<dbReference type="Proteomes" id="UP000608530">
    <property type="component" value="Unassembled WGS sequence"/>
</dbReference>
<accession>A0A934UTJ1</accession>
<dbReference type="PRINTS" id="PR00037">
    <property type="entry name" value="HTHLACR"/>
</dbReference>
<evidence type="ECO:0000256" key="6">
    <source>
        <dbReference type="ARBA" id="ARBA00024937"/>
    </source>
</evidence>